<gene>
    <name evidence="3" type="ORF">C2S53_001235</name>
</gene>
<feature type="region of interest" description="Disordered" evidence="1">
    <location>
        <begin position="1"/>
        <end position="35"/>
    </location>
</feature>
<keyword evidence="4" id="KW-1185">Reference proteome</keyword>
<protein>
    <recommendedName>
        <fullName evidence="2">DUF659 domain-containing protein</fullName>
    </recommendedName>
</protein>
<evidence type="ECO:0000256" key="1">
    <source>
        <dbReference type="SAM" id="MobiDB-lite"/>
    </source>
</evidence>
<evidence type="ECO:0000259" key="2">
    <source>
        <dbReference type="Pfam" id="PF04937"/>
    </source>
</evidence>
<dbReference type="PANTHER" id="PTHR32166:SF63">
    <property type="entry name" value="HAT TRANSPOSON SUPERFAMILY PROTEIN"/>
    <property type="match status" value="1"/>
</dbReference>
<dbReference type="SUPFAM" id="SSF53098">
    <property type="entry name" value="Ribonuclease H-like"/>
    <property type="match status" value="1"/>
</dbReference>
<dbReference type="Proteomes" id="UP001190926">
    <property type="component" value="Unassembled WGS sequence"/>
</dbReference>
<feature type="compositionally biased region" description="Polar residues" evidence="1">
    <location>
        <begin position="22"/>
        <end position="31"/>
    </location>
</feature>
<name>A0AAD4JRS8_PERFH</name>
<evidence type="ECO:0000313" key="4">
    <source>
        <dbReference type="Proteomes" id="UP001190926"/>
    </source>
</evidence>
<organism evidence="3 4">
    <name type="scientific">Perilla frutescens var. hirtella</name>
    <name type="common">Perilla citriodora</name>
    <name type="synonym">Perilla setoyensis</name>
    <dbReference type="NCBI Taxonomy" id="608512"/>
    <lineage>
        <taxon>Eukaryota</taxon>
        <taxon>Viridiplantae</taxon>
        <taxon>Streptophyta</taxon>
        <taxon>Embryophyta</taxon>
        <taxon>Tracheophyta</taxon>
        <taxon>Spermatophyta</taxon>
        <taxon>Magnoliopsida</taxon>
        <taxon>eudicotyledons</taxon>
        <taxon>Gunneridae</taxon>
        <taxon>Pentapetalae</taxon>
        <taxon>asterids</taxon>
        <taxon>lamiids</taxon>
        <taxon>Lamiales</taxon>
        <taxon>Lamiaceae</taxon>
        <taxon>Nepetoideae</taxon>
        <taxon>Elsholtzieae</taxon>
        <taxon>Perilla</taxon>
    </lineage>
</organism>
<evidence type="ECO:0000313" key="3">
    <source>
        <dbReference type="EMBL" id="KAH6838144.1"/>
    </source>
</evidence>
<dbReference type="AlphaFoldDB" id="A0AAD4JRS8"/>
<dbReference type="PANTHER" id="PTHR32166">
    <property type="entry name" value="OSJNBA0013A04.12 PROTEIN"/>
    <property type="match status" value="1"/>
</dbReference>
<dbReference type="EMBL" id="SDAM02000001">
    <property type="protein sequence ID" value="KAH6838144.1"/>
    <property type="molecule type" value="Genomic_DNA"/>
</dbReference>
<feature type="domain" description="DUF659" evidence="2">
    <location>
        <begin position="93"/>
        <end position="245"/>
    </location>
</feature>
<dbReference type="InterPro" id="IPR007021">
    <property type="entry name" value="DUF659"/>
</dbReference>
<sequence>MDTRGISETRGPAGNKRYKSAYSDNSGTASPSGREVLECPERSTTIDDLLLKETKMYVGRFFYESGLDFSAVNSPNFQRMISLFSRGMQYQTPTIGELKGWIFTQVLTEMHERVNDIRTSWADTGCSILLDGWTGADGRELINILVDCPRGTVYLCSYDITDCVENMDWMQLFFVKVLAEVGIQNVVQIITYSNSAFMKETGRQLMEKYRPIFWTVSASYCIELMLEKLGEMDLIKETLEKAKMITRFIHSQPLALKYLRDQTDGNDLVDSSKIRSIRPFLTLENIVAEKETLKEMLVSSNPSCSILTSDKERKRVAELVADRSFWSGASTVVKGSIPLVRVIEWMNVSGKDHIGYIYETIDQAKETIKEEFKNKKSQYSPFWKAIDDVWNEFLYSPLHSAGYYLNPNLFYSGDVFIDPEVVTGLYCCIVRSAADLRMQDRITVQMEQYRTAKGAMAAGVAADQRTHISPALWWSQFGGECPELQRLAVRILSQTCDGALKFQLKRSLAETLLTKGRSETDQKWQTDMVFLRYNMQLQNFVSGKTNYAMCNELDPVDDWIADKAQNNVPTK</sequence>
<proteinExistence type="predicted"/>
<dbReference type="InterPro" id="IPR012337">
    <property type="entry name" value="RNaseH-like_sf"/>
</dbReference>
<dbReference type="Pfam" id="PF04937">
    <property type="entry name" value="DUF659"/>
    <property type="match status" value="1"/>
</dbReference>
<accession>A0AAD4JRS8</accession>
<comment type="caution">
    <text evidence="3">The sequence shown here is derived from an EMBL/GenBank/DDBJ whole genome shotgun (WGS) entry which is preliminary data.</text>
</comment>
<reference evidence="3 4" key="1">
    <citation type="journal article" date="2021" name="Nat. Commun.">
        <title>Incipient diploidization of the medicinal plant Perilla within 10,000 years.</title>
        <authorList>
            <person name="Zhang Y."/>
            <person name="Shen Q."/>
            <person name="Leng L."/>
            <person name="Zhang D."/>
            <person name="Chen S."/>
            <person name="Shi Y."/>
            <person name="Ning Z."/>
            <person name="Chen S."/>
        </authorList>
    </citation>
    <scope>NUCLEOTIDE SEQUENCE [LARGE SCALE GENOMIC DNA]</scope>
    <source>
        <strain evidence="4">cv. PC099</strain>
    </source>
</reference>